<evidence type="ECO:0000313" key="3">
    <source>
        <dbReference type="EMBL" id="KAA9395732.1"/>
    </source>
</evidence>
<dbReference type="CDD" id="cd20736">
    <property type="entry name" value="PoNe_Nuclease"/>
    <property type="match status" value="1"/>
</dbReference>
<dbReference type="EMBL" id="SZWF01000001">
    <property type="protein sequence ID" value="KAA9395732.1"/>
    <property type="molecule type" value="Genomic_DNA"/>
</dbReference>
<dbReference type="Proteomes" id="UP000325957">
    <property type="component" value="Unassembled WGS sequence"/>
</dbReference>
<evidence type="ECO:0000256" key="2">
    <source>
        <dbReference type="HAMAP-Rule" id="MF_00048"/>
    </source>
</evidence>
<dbReference type="AlphaFoldDB" id="A0A5J5L1H0"/>
<dbReference type="NCBIfam" id="NF009154">
    <property type="entry name" value="PRK12497.3-3"/>
    <property type="match status" value="1"/>
</dbReference>
<keyword evidence="4" id="KW-1185">Reference proteome</keyword>
<comment type="caution">
    <text evidence="3">The sequence shown here is derived from an EMBL/GenBank/DDBJ whole genome shotgun (WGS) entry which is preliminary data.</text>
</comment>
<protein>
    <recommendedName>
        <fullName evidence="2">UPF0102 protein FCK90_01675</fullName>
    </recommendedName>
</protein>
<evidence type="ECO:0000256" key="1">
    <source>
        <dbReference type="ARBA" id="ARBA00006738"/>
    </source>
</evidence>
<dbReference type="SUPFAM" id="SSF52980">
    <property type="entry name" value="Restriction endonuclease-like"/>
    <property type="match status" value="1"/>
</dbReference>
<dbReference type="HAMAP" id="MF_00048">
    <property type="entry name" value="UPF0102"/>
    <property type="match status" value="1"/>
</dbReference>
<proteinExistence type="inferred from homology"/>
<organism evidence="3 4">
    <name type="scientific">Kocuria coralli</name>
    <dbReference type="NCBI Taxonomy" id="1461025"/>
    <lineage>
        <taxon>Bacteria</taxon>
        <taxon>Bacillati</taxon>
        <taxon>Actinomycetota</taxon>
        <taxon>Actinomycetes</taxon>
        <taxon>Micrococcales</taxon>
        <taxon>Micrococcaceae</taxon>
        <taxon>Kocuria</taxon>
    </lineage>
</organism>
<dbReference type="GO" id="GO:0003676">
    <property type="term" value="F:nucleic acid binding"/>
    <property type="evidence" value="ECO:0007669"/>
    <property type="project" value="InterPro"/>
</dbReference>
<dbReference type="OrthoDB" id="9794876at2"/>
<comment type="similarity">
    <text evidence="1 2">Belongs to the UPF0102 family.</text>
</comment>
<name>A0A5J5L1H0_9MICC</name>
<dbReference type="RefSeq" id="WP_158032537.1">
    <property type="nucleotide sequence ID" value="NZ_ML708610.1"/>
</dbReference>
<dbReference type="InterPro" id="IPR011335">
    <property type="entry name" value="Restrct_endonuc-II-like"/>
</dbReference>
<dbReference type="InterPro" id="IPR003509">
    <property type="entry name" value="UPF0102_YraN-like"/>
</dbReference>
<dbReference type="PANTHER" id="PTHR34039:SF1">
    <property type="entry name" value="UPF0102 PROTEIN YRAN"/>
    <property type="match status" value="1"/>
</dbReference>
<dbReference type="Pfam" id="PF02021">
    <property type="entry name" value="UPF0102"/>
    <property type="match status" value="1"/>
</dbReference>
<accession>A0A5J5L1H0</accession>
<dbReference type="PANTHER" id="PTHR34039">
    <property type="entry name" value="UPF0102 PROTEIN YRAN"/>
    <property type="match status" value="1"/>
</dbReference>
<evidence type="ECO:0000313" key="4">
    <source>
        <dbReference type="Proteomes" id="UP000325957"/>
    </source>
</evidence>
<gene>
    <name evidence="3" type="ORF">FCK90_01675</name>
</gene>
<dbReference type="InterPro" id="IPR011856">
    <property type="entry name" value="tRNA_endonuc-like_dom_sf"/>
</dbReference>
<sequence>MNISQRSPAAGRPNPRQVLGEAGERLAAEYLERRGARILASNWRAAPSRHGVGGELDLVALIGHRIVAVEVKTRSGSGFGHPLEAITASKLRRLHLLLAAWAREQGETGRERRVDAVAVTVTPKGGGELIVRIQHRPGLG</sequence>
<reference evidence="3 4" key="1">
    <citation type="submission" date="2019-05" db="EMBL/GenBank/DDBJ databases">
        <title>Kocuria coralli sp. nov., a novel actinobacterium isolated from coral reef seawater.</title>
        <authorList>
            <person name="Li J."/>
        </authorList>
    </citation>
    <scope>NUCLEOTIDE SEQUENCE [LARGE SCALE GENOMIC DNA]</scope>
    <source>
        <strain evidence="3 4">SCSIO 13007</strain>
    </source>
</reference>
<dbReference type="Gene3D" id="3.40.1350.10">
    <property type="match status" value="1"/>
</dbReference>